<protein>
    <submittedName>
        <fullName evidence="1">Uncharacterized protein</fullName>
    </submittedName>
</protein>
<dbReference type="EMBL" id="JARFVB010000002">
    <property type="protein sequence ID" value="MDF0715752.1"/>
    <property type="molecule type" value="Genomic_DNA"/>
</dbReference>
<sequence length="120" mass="14052">MNKANILASQKYILANSDKVVKEYHFAQLEYGKLLAPIKLRIKKPHKDSREIAVQFFDSPNWTNCINHELSKRPLTYSYLSKRKFKKWSIPVEIRMADNGESLQLIIFKKEVQSKLSNNV</sequence>
<keyword evidence="2" id="KW-1185">Reference proteome</keyword>
<accession>A0ABT5XY50</accession>
<reference evidence="1 2" key="1">
    <citation type="submission" date="2023-03" db="EMBL/GenBank/DDBJ databases">
        <title>Muricauda XX sp. nov. and Muricauda XXX sp. nov., two novel species isolated from Okinawa Trough.</title>
        <authorList>
            <person name="Cao W."/>
            <person name="Deng X."/>
        </authorList>
    </citation>
    <scope>NUCLEOTIDE SEQUENCE [LARGE SCALE GENOMIC DNA]</scope>
    <source>
        <strain evidence="1 2">334s03</strain>
    </source>
</reference>
<name>A0ABT5XY50_9FLAO</name>
<evidence type="ECO:0000313" key="1">
    <source>
        <dbReference type="EMBL" id="MDF0715752.1"/>
    </source>
</evidence>
<dbReference type="RefSeq" id="WP_275614994.1">
    <property type="nucleotide sequence ID" value="NZ_JARFVB010000002.1"/>
</dbReference>
<comment type="caution">
    <text evidence="1">The sequence shown here is derived from an EMBL/GenBank/DDBJ whole genome shotgun (WGS) entry which is preliminary data.</text>
</comment>
<organism evidence="1 2">
    <name type="scientific">Flagellimonas yonaguniensis</name>
    <dbReference type="NCBI Taxonomy" id="3031325"/>
    <lineage>
        <taxon>Bacteria</taxon>
        <taxon>Pseudomonadati</taxon>
        <taxon>Bacteroidota</taxon>
        <taxon>Flavobacteriia</taxon>
        <taxon>Flavobacteriales</taxon>
        <taxon>Flavobacteriaceae</taxon>
        <taxon>Flagellimonas</taxon>
    </lineage>
</organism>
<evidence type="ECO:0000313" key="2">
    <source>
        <dbReference type="Proteomes" id="UP001221366"/>
    </source>
</evidence>
<gene>
    <name evidence="1" type="ORF">PY092_06305</name>
</gene>
<proteinExistence type="predicted"/>
<dbReference type="Proteomes" id="UP001221366">
    <property type="component" value="Unassembled WGS sequence"/>
</dbReference>